<dbReference type="InterPro" id="IPR036249">
    <property type="entry name" value="Thioredoxin-like_sf"/>
</dbReference>
<dbReference type="SUPFAM" id="SSF52833">
    <property type="entry name" value="Thioredoxin-like"/>
    <property type="match status" value="1"/>
</dbReference>
<dbReference type="RefSeq" id="WP_188698942.1">
    <property type="nucleotide sequence ID" value="NZ_BMIR01000036.1"/>
</dbReference>
<evidence type="ECO:0000313" key="1">
    <source>
        <dbReference type="EMBL" id="GGE56512.1"/>
    </source>
</evidence>
<evidence type="ECO:0000313" key="2">
    <source>
        <dbReference type="Proteomes" id="UP000628775"/>
    </source>
</evidence>
<dbReference type="AlphaFoldDB" id="A0A8J2YNH4"/>
<dbReference type="Proteomes" id="UP000628775">
    <property type="component" value="Unassembled WGS sequence"/>
</dbReference>
<dbReference type="EMBL" id="BMIR01000036">
    <property type="protein sequence ID" value="GGE56512.1"/>
    <property type="molecule type" value="Genomic_DNA"/>
</dbReference>
<protein>
    <submittedName>
        <fullName evidence="1">Thioredoxin</fullName>
    </submittedName>
</protein>
<dbReference type="InterPro" id="IPR007263">
    <property type="entry name" value="DCC1-like"/>
</dbReference>
<dbReference type="GO" id="GO:0015035">
    <property type="term" value="F:protein-disulfide reductase activity"/>
    <property type="evidence" value="ECO:0007669"/>
    <property type="project" value="InterPro"/>
</dbReference>
<gene>
    <name evidence="1" type="ORF">GCM10011391_39270</name>
</gene>
<accession>A0A8J2YNH4</accession>
<organism evidence="1 2">
    <name type="scientific">Pullulanibacillus camelliae</name>
    <dbReference type="NCBI Taxonomy" id="1707096"/>
    <lineage>
        <taxon>Bacteria</taxon>
        <taxon>Bacillati</taxon>
        <taxon>Bacillota</taxon>
        <taxon>Bacilli</taxon>
        <taxon>Bacillales</taxon>
        <taxon>Sporolactobacillaceae</taxon>
        <taxon>Pullulanibacillus</taxon>
    </lineage>
</organism>
<dbReference type="Pfam" id="PF04134">
    <property type="entry name" value="DCC1-like"/>
    <property type="match status" value="1"/>
</dbReference>
<comment type="caution">
    <text evidence="1">The sequence shown here is derived from an EMBL/GenBank/DDBJ whole genome shotgun (WGS) entry which is preliminary data.</text>
</comment>
<reference evidence="1" key="2">
    <citation type="submission" date="2020-09" db="EMBL/GenBank/DDBJ databases">
        <authorList>
            <person name="Sun Q."/>
            <person name="Zhou Y."/>
        </authorList>
    </citation>
    <scope>NUCLEOTIDE SEQUENCE</scope>
    <source>
        <strain evidence="1">CGMCC 1.15371</strain>
    </source>
</reference>
<name>A0A8J2YNH4_9BACL</name>
<sequence>MRAPELLVFYDSWCPLCTRAMQVIKQHDYNGKINFMTFRDPLTMNRYHLWDKQVDKKIYAIRYEDKQSYSGIDTVHQMIKRIPRYRAFSPLVWCAIKIGVGERIYQAIANRRKIIPVGQCEGDSCSLRQDKKP</sequence>
<keyword evidence="2" id="KW-1185">Reference proteome</keyword>
<proteinExistence type="predicted"/>
<reference evidence="1" key="1">
    <citation type="journal article" date="2014" name="Int. J. Syst. Evol. Microbiol.">
        <title>Complete genome sequence of Corynebacterium casei LMG S-19264T (=DSM 44701T), isolated from a smear-ripened cheese.</title>
        <authorList>
            <consortium name="US DOE Joint Genome Institute (JGI-PGF)"/>
            <person name="Walter F."/>
            <person name="Albersmeier A."/>
            <person name="Kalinowski J."/>
            <person name="Ruckert C."/>
        </authorList>
    </citation>
    <scope>NUCLEOTIDE SEQUENCE</scope>
    <source>
        <strain evidence="1">CGMCC 1.15371</strain>
    </source>
</reference>